<dbReference type="HOGENOM" id="CLU_1994991_0_0_1"/>
<evidence type="ECO:0000256" key="1">
    <source>
        <dbReference type="SAM" id="MobiDB-lite"/>
    </source>
</evidence>
<dbReference type="EMBL" id="CH480850">
    <property type="protein sequence ID" value="EDW51361.1"/>
    <property type="molecule type" value="Genomic_DNA"/>
</dbReference>
<evidence type="ECO:0000313" key="3">
    <source>
        <dbReference type="Proteomes" id="UP000001292"/>
    </source>
</evidence>
<dbReference type="Proteomes" id="UP000001292">
    <property type="component" value="Unassembled WGS sequence"/>
</dbReference>
<gene>
    <name evidence="2" type="primary">Dsec\GM21095</name>
    <name evidence="2" type="ORF">Dsec_GM21095</name>
</gene>
<feature type="compositionally biased region" description="Acidic residues" evidence="1">
    <location>
        <begin position="45"/>
        <end position="56"/>
    </location>
</feature>
<protein>
    <submittedName>
        <fullName evidence="2">GM21095</fullName>
    </submittedName>
</protein>
<reference evidence="2 3" key="1">
    <citation type="journal article" date="2007" name="Nature">
        <title>Evolution of genes and genomes on the Drosophila phylogeny.</title>
        <authorList>
            <consortium name="Drosophila 12 Genomes Consortium"/>
            <person name="Clark A.G."/>
            <person name="Eisen M.B."/>
            <person name="Smith D.R."/>
            <person name="Bergman C.M."/>
            <person name="Oliver B."/>
            <person name="Markow T.A."/>
            <person name="Kaufman T.C."/>
            <person name="Kellis M."/>
            <person name="Gelbart W."/>
            <person name="Iyer V.N."/>
            <person name="Pollard D.A."/>
            <person name="Sackton T.B."/>
            <person name="Larracuente A.M."/>
            <person name="Singh N.D."/>
            <person name="Abad J.P."/>
            <person name="Abt D.N."/>
            <person name="Adryan B."/>
            <person name="Aguade M."/>
            <person name="Akashi H."/>
            <person name="Anderson W.W."/>
            <person name="Aquadro C.F."/>
            <person name="Ardell D.H."/>
            <person name="Arguello R."/>
            <person name="Artieri C.G."/>
            <person name="Barbash D.A."/>
            <person name="Barker D."/>
            <person name="Barsanti P."/>
            <person name="Batterham P."/>
            <person name="Batzoglou S."/>
            <person name="Begun D."/>
            <person name="Bhutkar A."/>
            <person name="Blanco E."/>
            <person name="Bosak S.A."/>
            <person name="Bradley R.K."/>
            <person name="Brand A.D."/>
            <person name="Brent M.R."/>
            <person name="Brooks A.N."/>
            <person name="Brown R.H."/>
            <person name="Butlin R.K."/>
            <person name="Caggese C."/>
            <person name="Calvi B.R."/>
            <person name="Bernardo de Carvalho A."/>
            <person name="Caspi A."/>
            <person name="Castrezana S."/>
            <person name="Celniker S.E."/>
            <person name="Chang J.L."/>
            <person name="Chapple C."/>
            <person name="Chatterji S."/>
            <person name="Chinwalla A."/>
            <person name="Civetta A."/>
            <person name="Clifton S.W."/>
            <person name="Comeron J.M."/>
            <person name="Costello J.C."/>
            <person name="Coyne J.A."/>
            <person name="Daub J."/>
            <person name="David R.G."/>
            <person name="Delcher A.L."/>
            <person name="Delehaunty K."/>
            <person name="Do C.B."/>
            <person name="Ebling H."/>
            <person name="Edwards K."/>
            <person name="Eickbush T."/>
            <person name="Evans J.D."/>
            <person name="Filipski A."/>
            <person name="Findeiss S."/>
            <person name="Freyhult E."/>
            <person name="Fulton L."/>
            <person name="Fulton R."/>
            <person name="Garcia A.C."/>
            <person name="Gardiner A."/>
            <person name="Garfield D.A."/>
            <person name="Garvin B.E."/>
            <person name="Gibson G."/>
            <person name="Gilbert D."/>
            <person name="Gnerre S."/>
            <person name="Godfrey J."/>
            <person name="Good R."/>
            <person name="Gotea V."/>
            <person name="Gravely B."/>
            <person name="Greenberg A.J."/>
            <person name="Griffiths-Jones S."/>
            <person name="Gross S."/>
            <person name="Guigo R."/>
            <person name="Gustafson E.A."/>
            <person name="Haerty W."/>
            <person name="Hahn M.W."/>
            <person name="Halligan D.L."/>
            <person name="Halpern A.L."/>
            <person name="Halter G.M."/>
            <person name="Han M.V."/>
            <person name="Heger A."/>
            <person name="Hillier L."/>
            <person name="Hinrichs A.S."/>
            <person name="Holmes I."/>
            <person name="Hoskins R.A."/>
            <person name="Hubisz M.J."/>
            <person name="Hultmark D."/>
            <person name="Huntley M.A."/>
            <person name="Jaffe D.B."/>
            <person name="Jagadeeshan S."/>
            <person name="Jeck W.R."/>
            <person name="Johnson J."/>
            <person name="Jones C.D."/>
            <person name="Jordan W.C."/>
            <person name="Karpen G.H."/>
            <person name="Kataoka E."/>
            <person name="Keightley P.D."/>
            <person name="Kheradpour P."/>
            <person name="Kirkness E.F."/>
            <person name="Koerich L.B."/>
            <person name="Kristiansen K."/>
            <person name="Kudrna D."/>
            <person name="Kulathinal R.J."/>
            <person name="Kumar S."/>
            <person name="Kwok R."/>
            <person name="Lander E."/>
            <person name="Langley C.H."/>
            <person name="Lapoint R."/>
            <person name="Lazzaro B.P."/>
            <person name="Lee S.J."/>
            <person name="Levesque L."/>
            <person name="Li R."/>
            <person name="Lin C.F."/>
            <person name="Lin M.F."/>
            <person name="Lindblad-Toh K."/>
            <person name="Llopart A."/>
            <person name="Long M."/>
            <person name="Low L."/>
            <person name="Lozovsky E."/>
            <person name="Lu J."/>
            <person name="Luo M."/>
            <person name="Machado C.A."/>
            <person name="Makalowski W."/>
            <person name="Marzo M."/>
            <person name="Matsuda M."/>
            <person name="Matzkin L."/>
            <person name="McAllister B."/>
            <person name="McBride C.S."/>
            <person name="McKernan B."/>
            <person name="McKernan K."/>
            <person name="Mendez-Lago M."/>
            <person name="Minx P."/>
            <person name="Mollenhauer M.U."/>
            <person name="Montooth K."/>
            <person name="Mount S.M."/>
            <person name="Mu X."/>
            <person name="Myers E."/>
            <person name="Negre B."/>
            <person name="Newfeld S."/>
            <person name="Nielsen R."/>
            <person name="Noor M.A."/>
            <person name="O'Grady P."/>
            <person name="Pachter L."/>
            <person name="Papaceit M."/>
            <person name="Parisi M.J."/>
            <person name="Parisi M."/>
            <person name="Parts L."/>
            <person name="Pedersen J.S."/>
            <person name="Pesole G."/>
            <person name="Phillippy A.M."/>
            <person name="Ponting C.P."/>
            <person name="Pop M."/>
            <person name="Porcelli D."/>
            <person name="Powell J.R."/>
            <person name="Prohaska S."/>
            <person name="Pruitt K."/>
            <person name="Puig M."/>
            <person name="Quesneville H."/>
            <person name="Ram K.R."/>
            <person name="Rand D."/>
            <person name="Rasmussen M.D."/>
            <person name="Reed L.K."/>
            <person name="Reenan R."/>
            <person name="Reily A."/>
            <person name="Remington K.A."/>
            <person name="Rieger T.T."/>
            <person name="Ritchie M.G."/>
            <person name="Robin C."/>
            <person name="Rogers Y.H."/>
            <person name="Rohde C."/>
            <person name="Rozas J."/>
            <person name="Rubenfield M.J."/>
            <person name="Ruiz A."/>
            <person name="Russo S."/>
            <person name="Salzberg S.L."/>
            <person name="Sanchez-Gracia A."/>
            <person name="Saranga D.J."/>
            <person name="Sato H."/>
            <person name="Schaeffer S.W."/>
            <person name="Schatz M.C."/>
            <person name="Schlenke T."/>
            <person name="Schwartz R."/>
            <person name="Segarra C."/>
            <person name="Singh R.S."/>
            <person name="Sirot L."/>
            <person name="Sirota M."/>
            <person name="Sisneros N.B."/>
            <person name="Smith C.D."/>
            <person name="Smith T.F."/>
            <person name="Spieth J."/>
            <person name="Stage D.E."/>
            <person name="Stark A."/>
            <person name="Stephan W."/>
            <person name="Strausberg R.L."/>
            <person name="Strempel S."/>
            <person name="Sturgill D."/>
            <person name="Sutton G."/>
            <person name="Sutton G.G."/>
            <person name="Tao W."/>
            <person name="Teichmann S."/>
            <person name="Tobari Y.N."/>
            <person name="Tomimura Y."/>
            <person name="Tsolas J.M."/>
            <person name="Valente V.L."/>
            <person name="Venter E."/>
            <person name="Venter J.C."/>
            <person name="Vicario S."/>
            <person name="Vieira F.G."/>
            <person name="Vilella A.J."/>
            <person name="Villasante A."/>
            <person name="Walenz B."/>
            <person name="Wang J."/>
            <person name="Wasserman M."/>
            <person name="Watts T."/>
            <person name="Wilson D."/>
            <person name="Wilson R.K."/>
            <person name="Wing R.A."/>
            <person name="Wolfner M.F."/>
            <person name="Wong A."/>
            <person name="Wong G.K."/>
            <person name="Wu C.I."/>
            <person name="Wu G."/>
            <person name="Yamamoto D."/>
            <person name="Yang H.P."/>
            <person name="Yang S.P."/>
            <person name="Yorke J.A."/>
            <person name="Yoshida K."/>
            <person name="Zdobnov E."/>
            <person name="Zhang P."/>
            <person name="Zhang Y."/>
            <person name="Zimin A.V."/>
            <person name="Baldwin J."/>
            <person name="Abdouelleil A."/>
            <person name="Abdulkadir J."/>
            <person name="Abebe A."/>
            <person name="Abera B."/>
            <person name="Abreu J."/>
            <person name="Acer S.C."/>
            <person name="Aftuck L."/>
            <person name="Alexander A."/>
            <person name="An P."/>
            <person name="Anderson E."/>
            <person name="Anderson S."/>
            <person name="Arachi H."/>
            <person name="Azer M."/>
            <person name="Bachantsang P."/>
            <person name="Barry A."/>
            <person name="Bayul T."/>
            <person name="Berlin A."/>
            <person name="Bessette D."/>
            <person name="Bloom T."/>
            <person name="Blye J."/>
            <person name="Boguslavskiy L."/>
            <person name="Bonnet C."/>
            <person name="Boukhgalter B."/>
            <person name="Bourzgui I."/>
            <person name="Brown A."/>
            <person name="Cahill P."/>
            <person name="Channer S."/>
            <person name="Cheshatsang Y."/>
            <person name="Chuda L."/>
            <person name="Citroen M."/>
            <person name="Collymore A."/>
            <person name="Cooke P."/>
            <person name="Costello M."/>
            <person name="D'Aco K."/>
            <person name="Daza R."/>
            <person name="De Haan G."/>
            <person name="DeGray S."/>
            <person name="DeMaso C."/>
            <person name="Dhargay N."/>
            <person name="Dooley K."/>
            <person name="Dooley E."/>
            <person name="Doricent M."/>
            <person name="Dorje P."/>
            <person name="Dorjee K."/>
            <person name="Dupes A."/>
            <person name="Elong R."/>
            <person name="Falk J."/>
            <person name="Farina A."/>
            <person name="Faro S."/>
            <person name="Ferguson D."/>
            <person name="Fisher S."/>
            <person name="Foley C.D."/>
            <person name="Franke A."/>
            <person name="Friedrich D."/>
            <person name="Gadbois L."/>
            <person name="Gearin G."/>
            <person name="Gearin C.R."/>
            <person name="Giannoukos G."/>
            <person name="Goode T."/>
            <person name="Graham J."/>
            <person name="Grandbois E."/>
            <person name="Grewal S."/>
            <person name="Gyaltsen K."/>
            <person name="Hafez N."/>
            <person name="Hagos B."/>
            <person name="Hall J."/>
            <person name="Henson C."/>
            <person name="Hollinger A."/>
            <person name="Honan T."/>
            <person name="Huard M.D."/>
            <person name="Hughes L."/>
            <person name="Hurhula B."/>
            <person name="Husby M.E."/>
            <person name="Kamat A."/>
            <person name="Kanga B."/>
            <person name="Kashin S."/>
            <person name="Khazanovich D."/>
            <person name="Kisner P."/>
            <person name="Lance K."/>
            <person name="Lara M."/>
            <person name="Lee W."/>
            <person name="Lennon N."/>
            <person name="Letendre F."/>
            <person name="LeVine R."/>
            <person name="Lipovsky A."/>
            <person name="Liu X."/>
            <person name="Liu J."/>
            <person name="Liu S."/>
            <person name="Lokyitsang T."/>
            <person name="Lokyitsang Y."/>
            <person name="Lubonja R."/>
            <person name="Lui A."/>
            <person name="MacDonald P."/>
            <person name="Magnisalis V."/>
            <person name="Maru K."/>
            <person name="Matthews C."/>
            <person name="McCusker W."/>
            <person name="McDonough S."/>
            <person name="Mehta T."/>
            <person name="Meldrim J."/>
            <person name="Meneus L."/>
            <person name="Mihai O."/>
            <person name="Mihalev A."/>
            <person name="Mihova T."/>
            <person name="Mittelman R."/>
            <person name="Mlenga V."/>
            <person name="Montmayeur A."/>
            <person name="Mulrain L."/>
            <person name="Navidi A."/>
            <person name="Naylor J."/>
            <person name="Negash T."/>
            <person name="Nguyen T."/>
            <person name="Nguyen N."/>
            <person name="Nicol R."/>
            <person name="Norbu C."/>
            <person name="Norbu N."/>
            <person name="Novod N."/>
            <person name="O'Neill B."/>
            <person name="Osman S."/>
            <person name="Markiewicz E."/>
            <person name="Oyono O.L."/>
            <person name="Patti C."/>
            <person name="Phunkhang P."/>
            <person name="Pierre F."/>
            <person name="Priest M."/>
            <person name="Raghuraman S."/>
            <person name="Rege F."/>
            <person name="Reyes R."/>
            <person name="Rise C."/>
            <person name="Rogov P."/>
            <person name="Ross K."/>
            <person name="Ryan E."/>
            <person name="Settipalli S."/>
            <person name="Shea T."/>
            <person name="Sherpa N."/>
            <person name="Shi L."/>
            <person name="Shih D."/>
            <person name="Sparrow T."/>
            <person name="Spaulding J."/>
            <person name="Stalker J."/>
            <person name="Stange-Thomann N."/>
            <person name="Stavropoulos S."/>
            <person name="Stone C."/>
            <person name="Strader C."/>
            <person name="Tesfaye S."/>
            <person name="Thomson T."/>
            <person name="Thoulutsang Y."/>
            <person name="Thoulutsang D."/>
            <person name="Topham K."/>
            <person name="Topping I."/>
            <person name="Tsamla T."/>
            <person name="Vassiliev H."/>
            <person name="Vo A."/>
            <person name="Wangchuk T."/>
            <person name="Wangdi T."/>
            <person name="Weiand M."/>
            <person name="Wilkinson J."/>
            <person name="Wilson A."/>
            <person name="Yadav S."/>
            <person name="Young G."/>
            <person name="Yu Q."/>
            <person name="Zembek L."/>
            <person name="Zhong D."/>
            <person name="Zimmer A."/>
            <person name="Zwirko Z."/>
            <person name="Jaffe D.B."/>
            <person name="Alvarez P."/>
            <person name="Brockman W."/>
            <person name="Butler J."/>
            <person name="Chin C."/>
            <person name="Gnerre S."/>
            <person name="Grabherr M."/>
            <person name="Kleber M."/>
            <person name="Mauceli E."/>
            <person name="MacCallum I."/>
        </authorList>
    </citation>
    <scope>NUCLEOTIDE SEQUENCE [LARGE SCALE GENOMIC DNA]</scope>
    <source>
        <strain evidence="3">Rob3c / Tucson 14021-0248.25</strain>
    </source>
</reference>
<proteinExistence type="predicted"/>
<name>B4IK05_DROSE</name>
<feature type="region of interest" description="Disordered" evidence="1">
    <location>
        <begin position="1"/>
        <end position="74"/>
    </location>
</feature>
<accession>B4IK05</accession>
<organism evidence="3">
    <name type="scientific">Drosophila sechellia</name>
    <name type="common">Fruit fly</name>
    <dbReference type="NCBI Taxonomy" id="7238"/>
    <lineage>
        <taxon>Eukaryota</taxon>
        <taxon>Metazoa</taxon>
        <taxon>Ecdysozoa</taxon>
        <taxon>Arthropoda</taxon>
        <taxon>Hexapoda</taxon>
        <taxon>Insecta</taxon>
        <taxon>Pterygota</taxon>
        <taxon>Neoptera</taxon>
        <taxon>Endopterygota</taxon>
        <taxon>Diptera</taxon>
        <taxon>Brachycera</taxon>
        <taxon>Muscomorpha</taxon>
        <taxon>Ephydroidea</taxon>
        <taxon>Drosophilidae</taxon>
        <taxon>Drosophila</taxon>
        <taxon>Sophophora</taxon>
    </lineage>
</organism>
<evidence type="ECO:0000313" key="2">
    <source>
        <dbReference type="EMBL" id="EDW51361.1"/>
    </source>
</evidence>
<keyword evidence="3" id="KW-1185">Reference proteome</keyword>
<sequence>MARGQDAGGRTRSQELAQGPSAPAHQSVAQWRRGASLQGGKYADGSEDVDVDADEGEGSRVRGTSRHKSDRYVTDQVQRSSWSLDFCSSAGLEFRSGEGRLSARVDLIWDERDWSNLPSLMVLLA</sequence>
<dbReference type="AlphaFoldDB" id="B4IK05"/>